<keyword evidence="4" id="KW-1185">Reference proteome</keyword>
<dbReference type="PANTHER" id="PTHR10658:SF11">
    <property type="entry name" value="VIBRATOR, ISOFORM B"/>
    <property type="match status" value="1"/>
</dbReference>
<dbReference type="GO" id="GO:0008526">
    <property type="term" value="F:phosphatidylinositol transfer activity"/>
    <property type="evidence" value="ECO:0007669"/>
    <property type="project" value="TreeGrafter"/>
</dbReference>
<dbReference type="EMBL" id="MVBO01000005">
    <property type="protein sequence ID" value="OZJ06203.1"/>
    <property type="molecule type" value="Genomic_DNA"/>
</dbReference>
<sequence length="266" mass="30804">MLIKEYRIINNCTESEYQVAQLYAVAMASQQETGGGEGVEVLKNEPYEKENGEKGQYTYKVYHLASRMPSFVKAIAPTGSLDLYEEAWNAYPYCKTVLTNGWMKENFSLVYETLHVDQSRGELENALNLPADQLAKREVVMMDIANDKLDSPKDYIPEEDPTTYHSEKSGRGPLNTPDWKKTCEPVMTCYKVTFIEFKWFGLQSKVESFIARTVRNMLQKFHRQLFCWTDRWYGMTMDDIRKLEEQTKLDLDKARAMGEKKGEATD</sequence>
<dbReference type="FunFam" id="3.30.530.20:FF:000028">
    <property type="entry name" value="Phosphatidylinositol transfer protein 5"/>
    <property type="match status" value="1"/>
</dbReference>
<dbReference type="GO" id="GO:0071944">
    <property type="term" value="C:cell periphery"/>
    <property type="evidence" value="ECO:0007669"/>
    <property type="project" value="UniProtKB-ARBA"/>
</dbReference>
<protein>
    <recommendedName>
        <fullName evidence="2">Phosphatidylinositol transfer protein N-terminal domain-containing protein</fullName>
    </recommendedName>
</protein>
<dbReference type="PANTHER" id="PTHR10658">
    <property type="entry name" value="PHOSPHATIDYLINOSITOL TRANSFER PROTEIN"/>
    <property type="match status" value="1"/>
</dbReference>
<evidence type="ECO:0000313" key="4">
    <source>
        <dbReference type="Proteomes" id="UP000242875"/>
    </source>
</evidence>
<dbReference type="Pfam" id="PF02121">
    <property type="entry name" value="IP_trans"/>
    <property type="match status" value="1"/>
</dbReference>
<organism evidence="3 4">
    <name type="scientific">Bifiguratus adelaidae</name>
    <dbReference type="NCBI Taxonomy" id="1938954"/>
    <lineage>
        <taxon>Eukaryota</taxon>
        <taxon>Fungi</taxon>
        <taxon>Fungi incertae sedis</taxon>
        <taxon>Mucoromycota</taxon>
        <taxon>Mucoromycotina</taxon>
        <taxon>Endogonomycetes</taxon>
        <taxon>Endogonales</taxon>
        <taxon>Endogonales incertae sedis</taxon>
        <taxon>Bifiguratus</taxon>
    </lineage>
</organism>
<dbReference type="GO" id="GO:0031210">
    <property type="term" value="F:phosphatidylcholine binding"/>
    <property type="evidence" value="ECO:0007669"/>
    <property type="project" value="TreeGrafter"/>
</dbReference>
<proteinExistence type="predicted"/>
<dbReference type="GO" id="GO:0005737">
    <property type="term" value="C:cytoplasm"/>
    <property type="evidence" value="ECO:0007669"/>
    <property type="project" value="TreeGrafter"/>
</dbReference>
<evidence type="ECO:0000313" key="3">
    <source>
        <dbReference type="EMBL" id="OZJ06203.1"/>
    </source>
</evidence>
<feature type="domain" description="Phosphatidylinositol transfer protein N-terminal" evidence="2">
    <location>
        <begin position="1"/>
        <end position="248"/>
    </location>
</feature>
<comment type="caution">
    <text evidence="3">The sequence shown here is derived from an EMBL/GenBank/DDBJ whole genome shotgun (WGS) entry which is preliminary data.</text>
</comment>
<dbReference type="InterPro" id="IPR055261">
    <property type="entry name" value="PI_transfer_N"/>
</dbReference>
<feature type="region of interest" description="Disordered" evidence="1">
    <location>
        <begin position="155"/>
        <end position="177"/>
    </location>
</feature>
<dbReference type="PRINTS" id="PR00391">
    <property type="entry name" value="PITRANSFER"/>
</dbReference>
<evidence type="ECO:0000259" key="2">
    <source>
        <dbReference type="Pfam" id="PF02121"/>
    </source>
</evidence>
<dbReference type="Proteomes" id="UP000242875">
    <property type="component" value="Unassembled WGS sequence"/>
</dbReference>
<evidence type="ECO:0000256" key="1">
    <source>
        <dbReference type="SAM" id="MobiDB-lite"/>
    </source>
</evidence>
<dbReference type="AlphaFoldDB" id="A0A261Y6H5"/>
<dbReference type="GO" id="GO:0035091">
    <property type="term" value="F:phosphatidylinositol binding"/>
    <property type="evidence" value="ECO:0007669"/>
    <property type="project" value="TreeGrafter"/>
</dbReference>
<dbReference type="SUPFAM" id="SSF55961">
    <property type="entry name" value="Bet v1-like"/>
    <property type="match status" value="1"/>
</dbReference>
<dbReference type="Gene3D" id="3.30.530.20">
    <property type="match status" value="1"/>
</dbReference>
<dbReference type="OrthoDB" id="18453at2759"/>
<reference evidence="3 4" key="1">
    <citation type="journal article" date="2017" name="Mycologia">
        <title>Bifiguratus adelaidae, gen. et sp. nov., a new member of Mucoromycotina in endophytic and soil-dwelling habitats.</title>
        <authorList>
            <person name="Torres-Cruz T.J."/>
            <person name="Billingsley Tobias T.L."/>
            <person name="Almatruk M."/>
            <person name="Hesse C."/>
            <person name="Kuske C.R."/>
            <person name="Desiro A."/>
            <person name="Benucci G.M."/>
            <person name="Bonito G."/>
            <person name="Stajich J.E."/>
            <person name="Dunlap C."/>
            <person name="Arnold A.E."/>
            <person name="Porras-Alfaro A."/>
        </authorList>
    </citation>
    <scope>NUCLEOTIDE SEQUENCE [LARGE SCALE GENOMIC DNA]</scope>
    <source>
        <strain evidence="3 4">AZ0501</strain>
    </source>
</reference>
<dbReference type="InterPro" id="IPR023393">
    <property type="entry name" value="START-like_dom_sf"/>
</dbReference>
<name>A0A261Y6H5_9FUNG</name>
<dbReference type="GO" id="GO:0008525">
    <property type="term" value="F:phosphatidylcholine transporter activity"/>
    <property type="evidence" value="ECO:0007669"/>
    <property type="project" value="TreeGrafter"/>
</dbReference>
<gene>
    <name evidence="3" type="ORF">BZG36_00850</name>
</gene>
<dbReference type="InterPro" id="IPR001666">
    <property type="entry name" value="PI_transfer"/>
</dbReference>
<accession>A0A261Y6H5</accession>